<comment type="similarity">
    <text evidence="1">Belongs to the helicase family.</text>
</comment>
<name>A0A284S5G5_ARMOS</name>
<dbReference type="PANTHER" id="PTHR10492">
    <property type="match status" value="1"/>
</dbReference>
<dbReference type="STRING" id="47428.A0A284S5G5"/>
<dbReference type="GO" id="GO:0006310">
    <property type="term" value="P:DNA recombination"/>
    <property type="evidence" value="ECO:0007669"/>
    <property type="project" value="UniProtKB-KW"/>
</dbReference>
<evidence type="ECO:0000256" key="1">
    <source>
        <dbReference type="RuleBase" id="RU363044"/>
    </source>
</evidence>
<dbReference type="Pfam" id="PF05970">
    <property type="entry name" value="PIF1"/>
    <property type="match status" value="1"/>
</dbReference>
<feature type="domain" description="Helitron helicase-like" evidence="4">
    <location>
        <begin position="366"/>
        <end position="527"/>
    </location>
</feature>
<keyword evidence="1" id="KW-0547">Nucleotide-binding</keyword>
<dbReference type="InterPro" id="IPR025476">
    <property type="entry name" value="Helitron_helicase-like"/>
</dbReference>
<dbReference type="EC" id="5.6.2.3" evidence="1"/>
<dbReference type="Gene3D" id="3.40.50.300">
    <property type="entry name" value="P-loop containing nucleotide triphosphate hydrolases"/>
    <property type="match status" value="1"/>
</dbReference>
<proteinExistence type="inferred from homology"/>
<feature type="compositionally biased region" description="Basic and acidic residues" evidence="2">
    <location>
        <begin position="59"/>
        <end position="73"/>
    </location>
</feature>
<dbReference type="InterPro" id="IPR010285">
    <property type="entry name" value="DNA_helicase_pif1-like_DEAD"/>
</dbReference>
<evidence type="ECO:0000256" key="2">
    <source>
        <dbReference type="SAM" id="MobiDB-lite"/>
    </source>
</evidence>
<keyword evidence="1" id="KW-0378">Hydrolase</keyword>
<evidence type="ECO:0000313" key="7">
    <source>
        <dbReference type="Proteomes" id="UP000219338"/>
    </source>
</evidence>
<organism evidence="6 7">
    <name type="scientific">Armillaria ostoyae</name>
    <name type="common">Armillaria root rot fungus</name>
    <dbReference type="NCBI Taxonomy" id="47428"/>
    <lineage>
        <taxon>Eukaryota</taxon>
        <taxon>Fungi</taxon>
        <taxon>Dikarya</taxon>
        <taxon>Basidiomycota</taxon>
        <taxon>Agaricomycotina</taxon>
        <taxon>Agaricomycetes</taxon>
        <taxon>Agaricomycetidae</taxon>
        <taxon>Agaricales</taxon>
        <taxon>Marasmiineae</taxon>
        <taxon>Physalacriaceae</taxon>
        <taxon>Armillaria</taxon>
    </lineage>
</organism>
<sequence>MQDDFHIEISPSSHETEAALQQIQLQESIDHTVPAFYKHENVQTDSIADQFPLNQRSTSQERDQSRRSAAERQRARRQSRRENEDTVSTPPRHRRRGNPSNPGHWWDNVAVLNTSKVQRNTLKWTRTCKYCGIKVLTNERTHDDCFVCGPRGSHTLPRLPPYPDEWQVFLSHRQLGASSRRLNSLFSLTALGVYDGDFMHFKSGVAAVTLNGGRTYHRLIPAQEGQHAIRWFLHEPGQRYLQGAEQSIPKNWIDAALAGLQRVNPFVKELQNLQTQDDEQMALHIEEPSSIIGSDVAAVISLSPNAPPSRRTIVIKRVGEDHHRFLDLLSPYVEPLHYVLFFPYGTLGWAPGRQLTQTRWHRTRFFMNAEQMSVFSKLMGEYLVDTWSSIEEAKLTYIRANQHQPDDNDEEYIGTGDEEPTDDVRLPSTFIHSPAWAAANVADCLALRKTYGSPTLFITFTTNPNWPEITSQLLPGQTAADRPDIVVRVFHQKLAAFEKEIVDTLGPVDYTIRITEFQKRGPPHGHVAVKLKHVPRTAAEIDKFLSAELPRDSGPLRDAVQKHMTHQHDPKREYHRCGWSAMSHTCQYNYPHVIKPTSGFNERGYFEPRRRMQEDAIIVPHIPYWIMKFDGHINVEYSASVSLFQYLFKYFFKGPDEVNWKVSTLDATSRHSTSKHSSIDQIRDYERGRYLTATEAAYRLASFHITRKYPAVKPLPIHLPGRQHGQMRRRDDLQSDGTLLERYMTRPRHPQLDDLTYTDFGMKCYMVHHDASKPLHWREILEEHHRGRPQQRIRFYEENHVSISRIQMVYPRHGDVFYLRLLLQHRRALSWEDIRTVDDVIYATHRDAARALGLLEDAQEGMLVFQEMLRYAVLPVQLRWVFCVLSVEGDPCVMPIWEQYERALSADIQDNLLRTGPSPSPALVRNNVLQELQDTLHGFGRTLSDIGLPEPFDRQIEIESELGRWGGDPGNLSSFEASLWPEQCIVYNHLREVIAMDDPHPIHVDGRAGRGKTYVLYPVIGALRKANEIVLLSASSAYAAKNYPGGRTSHFLYGIPVDEHNPFLTSMIRPKSDRAKLLLAARCHIIDEISALHFKAFDCADRLMRSLTRCNRVWGGRMLITVGDFCQVAPVVRYGSRTAIAKASIRTQAIFQHFEILCLTHSIRQQNNPDFSAFLDSIGDNTEHLDVDLGCLQHTHSLEQCINFVFPPEILMNLTECARRAILSPFNEFVDEFNSAIIDQLQGESHHYLSTDSIEGDDYANHAEGPLSDPDVLNSMTEPGMPAHTLILKVGALCRLTRNFDPSRGLTKNTRVIVRQMFHHSVEVQTVPTIVAGETIASENITLPRIDCHFQPQNFNITVHRKQIPLALAYTVTFNGCQGLTLSHLALDLHRPVFSHGQLYAAATRVPNSRDVLILKAEGDVSMLTTNVVWEELLLPTE</sequence>
<keyword evidence="1" id="KW-0233">DNA recombination</keyword>
<dbReference type="EMBL" id="FUEG01000033">
    <property type="protein sequence ID" value="SJL16196.1"/>
    <property type="molecule type" value="Genomic_DNA"/>
</dbReference>
<dbReference type="GO" id="GO:0006281">
    <property type="term" value="P:DNA repair"/>
    <property type="evidence" value="ECO:0007669"/>
    <property type="project" value="UniProtKB-KW"/>
</dbReference>
<dbReference type="GO" id="GO:0043139">
    <property type="term" value="F:5'-3' DNA helicase activity"/>
    <property type="evidence" value="ECO:0007669"/>
    <property type="project" value="UniProtKB-EC"/>
</dbReference>
<comment type="cofactor">
    <cofactor evidence="1">
        <name>Mg(2+)</name>
        <dbReference type="ChEBI" id="CHEBI:18420"/>
    </cofactor>
</comment>
<comment type="catalytic activity">
    <reaction evidence="1">
        <text>ATP + H2O = ADP + phosphate + H(+)</text>
        <dbReference type="Rhea" id="RHEA:13065"/>
        <dbReference type="ChEBI" id="CHEBI:15377"/>
        <dbReference type="ChEBI" id="CHEBI:15378"/>
        <dbReference type="ChEBI" id="CHEBI:30616"/>
        <dbReference type="ChEBI" id="CHEBI:43474"/>
        <dbReference type="ChEBI" id="CHEBI:456216"/>
        <dbReference type="EC" id="5.6.2.3"/>
    </reaction>
</comment>
<dbReference type="Proteomes" id="UP000219338">
    <property type="component" value="Unassembled WGS sequence"/>
</dbReference>
<protein>
    <recommendedName>
        <fullName evidence="1">ATP-dependent DNA helicase</fullName>
        <ecNumber evidence="1">5.6.2.3</ecNumber>
    </recommendedName>
</protein>
<dbReference type="GO" id="GO:0005524">
    <property type="term" value="F:ATP binding"/>
    <property type="evidence" value="ECO:0007669"/>
    <property type="project" value="UniProtKB-KW"/>
</dbReference>
<dbReference type="Pfam" id="PF14214">
    <property type="entry name" value="Helitron_like_N"/>
    <property type="match status" value="1"/>
</dbReference>
<evidence type="ECO:0000259" key="5">
    <source>
        <dbReference type="Pfam" id="PF21530"/>
    </source>
</evidence>
<dbReference type="Pfam" id="PF21530">
    <property type="entry name" value="Pif1_2B_dom"/>
    <property type="match status" value="1"/>
</dbReference>
<dbReference type="OrthoDB" id="3366231at2759"/>
<dbReference type="PANTHER" id="PTHR10492:SF102">
    <property type="entry name" value="ATP-DEPENDENT DNA HELICASE"/>
    <property type="match status" value="1"/>
</dbReference>
<feature type="domain" description="DNA helicase Pif1-like 2B" evidence="5">
    <location>
        <begin position="1272"/>
        <end position="1316"/>
    </location>
</feature>
<dbReference type="GO" id="GO:0000723">
    <property type="term" value="P:telomere maintenance"/>
    <property type="evidence" value="ECO:0007669"/>
    <property type="project" value="InterPro"/>
</dbReference>
<evidence type="ECO:0000259" key="3">
    <source>
        <dbReference type="Pfam" id="PF05970"/>
    </source>
</evidence>
<evidence type="ECO:0000259" key="4">
    <source>
        <dbReference type="Pfam" id="PF14214"/>
    </source>
</evidence>
<reference evidence="7" key="1">
    <citation type="journal article" date="2017" name="Nat. Ecol. Evol.">
        <title>Genome expansion and lineage-specific genetic innovations in the forest pathogenic fungi Armillaria.</title>
        <authorList>
            <person name="Sipos G."/>
            <person name="Prasanna A.N."/>
            <person name="Walter M.C."/>
            <person name="O'Connor E."/>
            <person name="Balint B."/>
            <person name="Krizsan K."/>
            <person name="Kiss B."/>
            <person name="Hess J."/>
            <person name="Varga T."/>
            <person name="Slot J."/>
            <person name="Riley R."/>
            <person name="Boka B."/>
            <person name="Rigling D."/>
            <person name="Barry K."/>
            <person name="Lee J."/>
            <person name="Mihaltcheva S."/>
            <person name="LaButti K."/>
            <person name="Lipzen A."/>
            <person name="Waldron R."/>
            <person name="Moloney N.M."/>
            <person name="Sperisen C."/>
            <person name="Kredics L."/>
            <person name="Vagvoelgyi C."/>
            <person name="Patrignani A."/>
            <person name="Fitzpatrick D."/>
            <person name="Nagy I."/>
            <person name="Doyle S."/>
            <person name="Anderson J.B."/>
            <person name="Grigoriev I.V."/>
            <person name="Gueldener U."/>
            <person name="Muensterkoetter M."/>
            <person name="Nagy L.G."/>
        </authorList>
    </citation>
    <scope>NUCLEOTIDE SEQUENCE [LARGE SCALE GENOMIC DNA]</scope>
    <source>
        <strain evidence="7">C18/9</strain>
    </source>
</reference>
<keyword evidence="1" id="KW-0347">Helicase</keyword>
<gene>
    <name evidence="6" type="ORF">ARMOST_19715</name>
</gene>
<keyword evidence="1" id="KW-0067">ATP-binding</keyword>
<feature type="compositionally biased region" description="Polar residues" evidence="2">
    <location>
        <begin position="47"/>
        <end position="58"/>
    </location>
</feature>
<dbReference type="SUPFAM" id="SSF52540">
    <property type="entry name" value="P-loop containing nucleoside triphosphate hydrolases"/>
    <property type="match status" value="2"/>
</dbReference>
<evidence type="ECO:0000313" key="6">
    <source>
        <dbReference type="EMBL" id="SJL16196.1"/>
    </source>
</evidence>
<keyword evidence="1" id="KW-0234">DNA repair</keyword>
<dbReference type="InterPro" id="IPR027417">
    <property type="entry name" value="P-loop_NTPase"/>
</dbReference>
<accession>A0A284S5G5</accession>
<dbReference type="GO" id="GO:0016887">
    <property type="term" value="F:ATP hydrolysis activity"/>
    <property type="evidence" value="ECO:0007669"/>
    <property type="project" value="RHEA"/>
</dbReference>
<dbReference type="InterPro" id="IPR049163">
    <property type="entry name" value="Pif1-like_2B_dom"/>
</dbReference>
<feature type="region of interest" description="Disordered" evidence="2">
    <location>
        <begin position="47"/>
        <end position="107"/>
    </location>
</feature>
<keyword evidence="7" id="KW-1185">Reference proteome</keyword>
<keyword evidence="1" id="KW-0227">DNA damage</keyword>
<feature type="domain" description="DNA helicase Pif1-like DEAD-box helicase" evidence="3">
    <location>
        <begin position="980"/>
        <end position="1168"/>
    </location>
</feature>
<dbReference type="OMA" id="WIENIAL"/>